<reference evidence="1 2" key="1">
    <citation type="submission" date="2011-12" db="EMBL/GenBank/DDBJ databases">
        <title>The complete genome of Niastella koreensis GR20-10.</title>
        <authorList>
            <consortium name="US DOE Joint Genome Institute (JGI-PGF)"/>
            <person name="Lucas S."/>
            <person name="Han J."/>
            <person name="Lapidus A."/>
            <person name="Bruce D."/>
            <person name="Goodwin L."/>
            <person name="Pitluck S."/>
            <person name="Peters L."/>
            <person name="Kyrpides N."/>
            <person name="Mavromatis K."/>
            <person name="Ivanova N."/>
            <person name="Mikhailova N."/>
            <person name="Davenport K."/>
            <person name="Saunders E."/>
            <person name="Detter J.C."/>
            <person name="Tapia R."/>
            <person name="Han C."/>
            <person name="Land M."/>
            <person name="Hauser L."/>
            <person name="Markowitz V."/>
            <person name="Cheng J.-F."/>
            <person name="Hugenholtz P."/>
            <person name="Woyke T."/>
            <person name="Wu D."/>
            <person name="Tindall B."/>
            <person name="Pomrenke H."/>
            <person name="Brambilla E."/>
            <person name="Klenk H.-P."/>
            <person name="Eisen J.A."/>
        </authorList>
    </citation>
    <scope>NUCLEOTIDE SEQUENCE [LARGE SCALE GENOMIC DNA]</scope>
    <source>
        <strain evidence="2">DSM 17620 / KACC 11465 / NBRC 106392 / GR20-10</strain>
    </source>
</reference>
<dbReference type="EMBL" id="CP003178">
    <property type="protein sequence ID" value="AEV96988.1"/>
    <property type="molecule type" value="Genomic_DNA"/>
</dbReference>
<dbReference type="AlphaFoldDB" id="G8T935"/>
<evidence type="ECO:0000313" key="2">
    <source>
        <dbReference type="Proteomes" id="UP000005438"/>
    </source>
</evidence>
<evidence type="ECO:0000313" key="1">
    <source>
        <dbReference type="EMBL" id="AEV96988.1"/>
    </source>
</evidence>
<accession>G8T935</accession>
<dbReference type="Proteomes" id="UP000005438">
    <property type="component" value="Chromosome"/>
</dbReference>
<sequence length="37" mass="3949">MKKVSYQQYGGVNELEEAYTAIPKGGIVGKAVFTVGD</sequence>
<name>G8T935_NIAKG</name>
<dbReference type="HOGENOM" id="CLU_3346361_0_0_10"/>
<gene>
    <name evidence="1" type="ordered locus">Niako_0599</name>
</gene>
<dbReference type="STRING" id="700598.Niako_0599"/>
<organism evidence="1 2">
    <name type="scientific">Niastella koreensis (strain DSM 17620 / KACC 11465 / NBRC 106392 / GR20-10)</name>
    <dbReference type="NCBI Taxonomy" id="700598"/>
    <lineage>
        <taxon>Bacteria</taxon>
        <taxon>Pseudomonadati</taxon>
        <taxon>Bacteroidota</taxon>
        <taxon>Chitinophagia</taxon>
        <taxon>Chitinophagales</taxon>
        <taxon>Chitinophagaceae</taxon>
        <taxon>Niastella</taxon>
    </lineage>
</organism>
<proteinExistence type="predicted"/>
<dbReference type="KEGG" id="nko:Niako_0599"/>
<protein>
    <submittedName>
        <fullName evidence="1">Uncharacterized protein</fullName>
    </submittedName>
</protein>